<keyword evidence="8 11" id="KW-0067">ATP-binding</keyword>
<feature type="binding site" evidence="11">
    <location>
        <position position="30"/>
    </location>
    <ligand>
        <name>ATP</name>
        <dbReference type="ChEBI" id="CHEBI:30616"/>
    </ligand>
</feature>
<keyword evidence="3 11" id="KW-0819">tRNA processing</keyword>
<reference evidence="15" key="1">
    <citation type="submission" date="2022-09" db="EMBL/GenBank/DDBJ databases">
        <title>Complete Genomes of Fervidibacillus albus and Fervidibacillus halotolerans isolated from tidal flat sediments.</title>
        <authorList>
            <person name="Kwon K.K."/>
            <person name="Yang S.-H."/>
            <person name="Park M.J."/>
            <person name="Oh H.-M."/>
        </authorList>
    </citation>
    <scope>NUCLEOTIDE SEQUENCE</scope>
    <source>
        <strain evidence="15">MEBiC13591</strain>
    </source>
</reference>
<feature type="domain" description="Poly A polymerase head" evidence="12">
    <location>
        <begin position="22"/>
        <end position="142"/>
    </location>
</feature>
<feature type="binding site" evidence="11">
    <location>
        <position position="27"/>
    </location>
    <ligand>
        <name>ATP</name>
        <dbReference type="ChEBI" id="CHEBI:30616"/>
    </ligand>
</feature>
<dbReference type="AlphaFoldDB" id="A0A9E8RYF5"/>
<dbReference type="InterPro" id="IPR023068">
    <property type="entry name" value="CCA-adding_enz_firmicutes"/>
</dbReference>
<dbReference type="GO" id="GO:0000287">
    <property type="term" value="F:magnesium ion binding"/>
    <property type="evidence" value="ECO:0007669"/>
    <property type="project" value="UniProtKB-UniRule"/>
</dbReference>
<dbReference type="EMBL" id="CP106878">
    <property type="protein sequence ID" value="WAA10577.1"/>
    <property type="molecule type" value="Genomic_DNA"/>
</dbReference>
<dbReference type="KEGG" id="faf:OE104_04460"/>
<evidence type="ECO:0000256" key="10">
    <source>
        <dbReference type="ARBA" id="ARBA00022884"/>
    </source>
</evidence>
<dbReference type="Pfam" id="PF13735">
    <property type="entry name" value="tRNA_NucTran2_2"/>
    <property type="match status" value="1"/>
</dbReference>
<evidence type="ECO:0000313" key="16">
    <source>
        <dbReference type="Proteomes" id="UP001164718"/>
    </source>
</evidence>
<evidence type="ECO:0000256" key="9">
    <source>
        <dbReference type="ARBA" id="ARBA00022842"/>
    </source>
</evidence>
<evidence type="ECO:0000256" key="11">
    <source>
        <dbReference type="HAMAP-Rule" id="MF_01263"/>
    </source>
</evidence>
<sequence length="395" mass="45912">MIEPFQKAIPLLNRIERAGFEAYFVGGSVRDYLLNKPIEDVDIATSAEPEEIKSIFSKTVDVGIEHGTVLVLFEGESYEVTTFRSEGKYEDFRRPKQVTFIRSLREDLQRRDFTMNAIAMTKEGKLIDPFFGQADLDHQIIRTVGNPEERFREDALRMMRAIRFVSQLAFRLEKHTERAIQKNGHLLEHIAVERKLAEFKKLLNGKNRAEALNLLVRLQLYRFLPGLNNFAQQIEQVAQYVNHTDLRGEDIWILLGITSKLDNLNPLLKEWKLSNKEIKMIRTVYEAYEERRRRKEWTKELIFRFGPEFCIRAEQIYCAAHGEKNSESAEKLHQIYASLPIKNRSELAVTGNDLMGWHSRSGGPWIKETLEKIERAVINGEVENDKASIKGWLDS</sequence>
<feature type="binding site" evidence="11">
    <location>
        <position position="160"/>
    </location>
    <ligand>
        <name>CTP</name>
        <dbReference type="ChEBI" id="CHEBI:37563"/>
    </ligand>
</feature>
<evidence type="ECO:0000256" key="6">
    <source>
        <dbReference type="ARBA" id="ARBA00022741"/>
    </source>
</evidence>
<feature type="binding site" evidence="11">
    <location>
        <position position="27"/>
    </location>
    <ligand>
        <name>CTP</name>
        <dbReference type="ChEBI" id="CHEBI:37563"/>
    </ligand>
</feature>
<feature type="binding site" evidence="11">
    <location>
        <position position="111"/>
    </location>
    <ligand>
        <name>CTP</name>
        <dbReference type="ChEBI" id="CHEBI:37563"/>
    </ligand>
</feature>
<dbReference type="InterPro" id="IPR050264">
    <property type="entry name" value="Bact_CCA-adding_enz_type3_sf"/>
</dbReference>
<evidence type="ECO:0000256" key="5">
    <source>
        <dbReference type="ARBA" id="ARBA00022723"/>
    </source>
</evidence>
<dbReference type="GO" id="GO:0001680">
    <property type="term" value="P:tRNA 3'-terminal CCA addition"/>
    <property type="evidence" value="ECO:0007669"/>
    <property type="project" value="UniProtKB-UniRule"/>
</dbReference>
<dbReference type="PANTHER" id="PTHR46173:SF1">
    <property type="entry name" value="CCA TRNA NUCLEOTIDYLTRANSFERASE 1, MITOCHONDRIAL"/>
    <property type="match status" value="1"/>
</dbReference>
<dbReference type="SUPFAM" id="SSF81301">
    <property type="entry name" value="Nucleotidyltransferase"/>
    <property type="match status" value="1"/>
</dbReference>
<keyword evidence="5 11" id="KW-0479">Metal-binding</keyword>
<proteinExistence type="inferred from homology"/>
<feature type="binding site" evidence="11">
    <location>
        <position position="160"/>
    </location>
    <ligand>
        <name>ATP</name>
        <dbReference type="ChEBI" id="CHEBI:30616"/>
    </ligand>
</feature>
<feature type="domain" description="tRNA nucleotidyltransferase/poly(A) polymerase RNA and SrmB- binding" evidence="13">
    <location>
        <begin position="170"/>
        <end position="228"/>
    </location>
</feature>
<feature type="binding site" evidence="11">
    <location>
        <position position="30"/>
    </location>
    <ligand>
        <name>CTP</name>
        <dbReference type="ChEBI" id="CHEBI:37563"/>
    </ligand>
</feature>
<feature type="domain" description="CCA-adding enzyme C-terminal" evidence="14">
    <location>
        <begin position="249"/>
        <end position="392"/>
    </location>
</feature>
<feature type="binding site" evidence="11">
    <location>
        <position position="111"/>
    </location>
    <ligand>
        <name>ATP</name>
        <dbReference type="ChEBI" id="CHEBI:30616"/>
    </ligand>
</feature>
<gene>
    <name evidence="11" type="primary">cca</name>
    <name evidence="15" type="ORF">OE104_04460</name>
</gene>
<dbReference type="Pfam" id="PF01743">
    <property type="entry name" value="PolyA_pol"/>
    <property type="match status" value="1"/>
</dbReference>
<feature type="binding site" evidence="11">
    <location>
        <position position="163"/>
    </location>
    <ligand>
        <name>ATP</name>
        <dbReference type="ChEBI" id="CHEBI:30616"/>
    </ligand>
</feature>
<feature type="binding site" evidence="11">
    <location>
        <position position="163"/>
    </location>
    <ligand>
        <name>CTP</name>
        <dbReference type="ChEBI" id="CHEBI:37563"/>
    </ligand>
</feature>
<comment type="catalytic activity">
    <reaction evidence="11">
        <text>a tRNA precursor + 2 CTP + ATP = a tRNA with a 3' CCA end + 3 diphosphate</text>
        <dbReference type="Rhea" id="RHEA:14433"/>
        <dbReference type="Rhea" id="RHEA-COMP:10465"/>
        <dbReference type="Rhea" id="RHEA-COMP:10468"/>
        <dbReference type="ChEBI" id="CHEBI:30616"/>
        <dbReference type="ChEBI" id="CHEBI:33019"/>
        <dbReference type="ChEBI" id="CHEBI:37563"/>
        <dbReference type="ChEBI" id="CHEBI:74896"/>
        <dbReference type="ChEBI" id="CHEBI:83071"/>
        <dbReference type="EC" id="2.7.7.72"/>
    </reaction>
</comment>
<keyword evidence="7 11" id="KW-0692">RNA repair</keyword>
<dbReference type="Proteomes" id="UP001164718">
    <property type="component" value="Chromosome"/>
</dbReference>
<dbReference type="Gene3D" id="1.10.246.80">
    <property type="match status" value="1"/>
</dbReference>
<dbReference type="Gene3D" id="3.30.460.10">
    <property type="entry name" value="Beta Polymerase, domain 2"/>
    <property type="match status" value="1"/>
</dbReference>
<name>A0A9E8RYF5_9BACI</name>
<feature type="binding site" evidence="11">
    <location>
        <position position="42"/>
    </location>
    <ligand>
        <name>Mg(2+)</name>
        <dbReference type="ChEBI" id="CHEBI:18420"/>
    </ligand>
</feature>
<dbReference type="InterPro" id="IPR002646">
    <property type="entry name" value="PolA_pol_head_dom"/>
</dbReference>
<dbReference type="EC" id="2.7.7.72" evidence="11"/>
<evidence type="ECO:0000256" key="8">
    <source>
        <dbReference type="ARBA" id="ARBA00022840"/>
    </source>
</evidence>
<feature type="binding site" evidence="11">
    <location>
        <position position="40"/>
    </location>
    <ligand>
        <name>Mg(2+)</name>
        <dbReference type="ChEBI" id="CHEBI:18420"/>
    </ligand>
</feature>
<dbReference type="GO" id="GO:0000049">
    <property type="term" value="F:tRNA binding"/>
    <property type="evidence" value="ECO:0007669"/>
    <property type="project" value="UniProtKB-UniRule"/>
</dbReference>
<dbReference type="GO" id="GO:0042245">
    <property type="term" value="P:RNA repair"/>
    <property type="evidence" value="ECO:0007669"/>
    <property type="project" value="UniProtKB-KW"/>
</dbReference>
<dbReference type="PANTHER" id="PTHR46173">
    <property type="entry name" value="CCA TRNA NUCLEOTIDYLTRANSFERASE 1, MITOCHONDRIAL"/>
    <property type="match status" value="1"/>
</dbReference>
<dbReference type="InterPro" id="IPR032828">
    <property type="entry name" value="PolyA_RNA-bd"/>
</dbReference>
<dbReference type="Gene3D" id="1.20.58.560">
    <property type="match status" value="1"/>
</dbReference>
<evidence type="ECO:0000256" key="7">
    <source>
        <dbReference type="ARBA" id="ARBA00022800"/>
    </source>
</evidence>
<keyword evidence="9 11" id="KW-0460">Magnesium</keyword>
<keyword evidence="2 11" id="KW-0808">Transferase</keyword>
<feature type="binding site" evidence="11">
    <location>
        <position position="157"/>
    </location>
    <ligand>
        <name>CTP</name>
        <dbReference type="ChEBI" id="CHEBI:37563"/>
    </ligand>
</feature>
<accession>A0A9E8RYF5</accession>
<comment type="function">
    <text evidence="11">Catalyzes the addition and repair of the essential 3'-terminal CCA sequence in tRNAs without using a nucleic acid template. Adds these three nucleotides in the order of C, C, and A to the tRNA nucleotide-73, using CTP and ATP as substrates and producing inorganic pyrophosphate. tRNA 3'-terminal CCA addition is required both for tRNA processing and repair. Also involved in tRNA surveillance by mediating tandem CCA addition to generate a CCACCA at the 3' terminus of unstable tRNAs. While stable tRNAs receive only 3'-terminal CCA, unstable tRNAs are marked with CCACCA and rapidly degraded.</text>
</comment>
<evidence type="ECO:0000259" key="14">
    <source>
        <dbReference type="Pfam" id="PF13735"/>
    </source>
</evidence>
<protein>
    <recommendedName>
        <fullName evidence="11">CCA-adding enzyme</fullName>
        <ecNumber evidence="11">2.7.7.72</ecNumber>
    </recommendedName>
    <alternativeName>
        <fullName evidence="11">CCA tRNA nucleotidyltransferase</fullName>
    </alternativeName>
    <alternativeName>
        <fullName evidence="11">tRNA CCA-pyrophosphorylase</fullName>
    </alternativeName>
    <alternativeName>
        <fullName evidence="11">tRNA adenylyl-/cytidylyl- transferase</fullName>
    </alternativeName>
    <alternativeName>
        <fullName evidence="11">tRNA nucleotidyltransferase</fullName>
    </alternativeName>
    <alternativeName>
        <fullName evidence="11">tRNA-NT</fullName>
    </alternativeName>
</protein>
<dbReference type="CDD" id="cd05398">
    <property type="entry name" value="NT_ClassII-CCAase"/>
    <property type="match status" value="1"/>
</dbReference>
<keyword evidence="4 11" id="KW-0548">Nucleotidyltransferase</keyword>
<dbReference type="SUPFAM" id="SSF81891">
    <property type="entry name" value="Poly A polymerase C-terminal region-like"/>
    <property type="match status" value="1"/>
</dbReference>
<comment type="catalytic activity">
    <reaction evidence="11">
        <text>a tRNA with a 3' CCA end + 2 CTP + ATP = a tRNA with a 3' CCACCA end + 3 diphosphate</text>
        <dbReference type="Rhea" id="RHEA:76235"/>
        <dbReference type="Rhea" id="RHEA-COMP:10468"/>
        <dbReference type="Rhea" id="RHEA-COMP:18655"/>
        <dbReference type="ChEBI" id="CHEBI:30616"/>
        <dbReference type="ChEBI" id="CHEBI:33019"/>
        <dbReference type="ChEBI" id="CHEBI:37563"/>
        <dbReference type="ChEBI" id="CHEBI:83071"/>
        <dbReference type="ChEBI" id="CHEBI:195187"/>
    </reaction>
</comment>
<dbReference type="HAMAP" id="MF_01263">
    <property type="entry name" value="CCA_bact_type3"/>
    <property type="match status" value="1"/>
</dbReference>
<feature type="binding site" evidence="11">
    <location>
        <position position="154"/>
    </location>
    <ligand>
        <name>CTP</name>
        <dbReference type="ChEBI" id="CHEBI:37563"/>
    </ligand>
</feature>
<dbReference type="NCBIfam" id="NF009814">
    <property type="entry name" value="PRK13299.1"/>
    <property type="match status" value="1"/>
</dbReference>
<evidence type="ECO:0000256" key="4">
    <source>
        <dbReference type="ARBA" id="ARBA00022695"/>
    </source>
</evidence>
<dbReference type="GO" id="GO:0005524">
    <property type="term" value="F:ATP binding"/>
    <property type="evidence" value="ECO:0007669"/>
    <property type="project" value="UniProtKB-UniRule"/>
</dbReference>
<comment type="miscellaneous">
    <text evidence="11">A single active site specifically recognizes both ATP and CTP and is responsible for their addition.</text>
</comment>
<evidence type="ECO:0000256" key="1">
    <source>
        <dbReference type="ARBA" id="ARBA00001946"/>
    </source>
</evidence>
<dbReference type="Pfam" id="PF12627">
    <property type="entry name" value="PolyA_pol_RNAbd"/>
    <property type="match status" value="1"/>
</dbReference>
<feature type="binding site" evidence="11">
    <location>
        <position position="154"/>
    </location>
    <ligand>
        <name>ATP</name>
        <dbReference type="ChEBI" id="CHEBI:30616"/>
    </ligand>
</feature>
<evidence type="ECO:0000313" key="15">
    <source>
        <dbReference type="EMBL" id="WAA10577.1"/>
    </source>
</evidence>
<keyword evidence="16" id="KW-1185">Reference proteome</keyword>
<dbReference type="GO" id="GO:0004810">
    <property type="term" value="F:CCA tRNA nucleotidyltransferase activity"/>
    <property type="evidence" value="ECO:0007669"/>
    <property type="project" value="UniProtKB-UniRule"/>
</dbReference>
<comment type="similarity">
    <text evidence="11">Belongs to the tRNA nucleotidyltransferase/poly(A) polymerase family. Bacterial CCA-adding enzyme type 3 subfamily.</text>
</comment>
<dbReference type="InterPro" id="IPR043519">
    <property type="entry name" value="NT_sf"/>
</dbReference>
<comment type="subunit">
    <text evidence="11">Homodimer.</text>
</comment>
<evidence type="ECO:0000259" key="12">
    <source>
        <dbReference type="Pfam" id="PF01743"/>
    </source>
</evidence>
<evidence type="ECO:0000256" key="3">
    <source>
        <dbReference type="ARBA" id="ARBA00022694"/>
    </source>
</evidence>
<dbReference type="Gene3D" id="1.10.110.30">
    <property type="match status" value="1"/>
</dbReference>
<evidence type="ECO:0000256" key="2">
    <source>
        <dbReference type="ARBA" id="ARBA00022679"/>
    </source>
</evidence>
<keyword evidence="10 11" id="KW-0694">RNA-binding</keyword>
<evidence type="ECO:0000259" key="13">
    <source>
        <dbReference type="Pfam" id="PF12627"/>
    </source>
</evidence>
<organism evidence="15 16">
    <name type="scientific">Fervidibacillus albus</name>
    <dbReference type="NCBI Taxonomy" id="2980026"/>
    <lineage>
        <taxon>Bacteria</taxon>
        <taxon>Bacillati</taxon>
        <taxon>Bacillota</taxon>
        <taxon>Bacilli</taxon>
        <taxon>Bacillales</taxon>
        <taxon>Bacillaceae</taxon>
        <taxon>Fervidibacillus</taxon>
    </lineage>
</organism>
<comment type="cofactor">
    <cofactor evidence="1 11">
        <name>Mg(2+)</name>
        <dbReference type="ChEBI" id="CHEBI:18420"/>
    </cofactor>
</comment>
<dbReference type="RefSeq" id="WP_275418372.1">
    <property type="nucleotide sequence ID" value="NZ_CP106878.1"/>
</dbReference>
<keyword evidence="6 11" id="KW-0547">Nucleotide-binding</keyword>
<dbReference type="InterPro" id="IPR032810">
    <property type="entry name" value="CCA-adding_enz_C"/>
</dbReference>
<feature type="binding site" evidence="11">
    <location>
        <position position="157"/>
    </location>
    <ligand>
        <name>ATP</name>
        <dbReference type="ChEBI" id="CHEBI:30616"/>
    </ligand>
</feature>